<reference evidence="2 5" key="2">
    <citation type="submission" date="2020-08" db="EMBL/GenBank/DDBJ databases">
        <title>Sequencing the genomes of 1000 actinobacteria strains.</title>
        <authorList>
            <person name="Klenk H.-P."/>
        </authorList>
    </citation>
    <scope>NUCLEOTIDE SEQUENCE [LARGE SCALE GENOMIC DNA]</scope>
    <source>
        <strain evidence="2 5">DSM 16678</strain>
    </source>
</reference>
<name>A0A323VSP7_9ACTN</name>
<gene>
    <name evidence="3" type="ORF">DMO24_07005</name>
    <name evidence="2" type="ORF">FHX36_000057</name>
</gene>
<protein>
    <submittedName>
        <fullName evidence="3">Uncharacterized protein</fullName>
    </submittedName>
</protein>
<keyword evidence="1" id="KW-1133">Transmembrane helix</keyword>
<evidence type="ECO:0000256" key="1">
    <source>
        <dbReference type="SAM" id="Phobius"/>
    </source>
</evidence>
<dbReference type="Proteomes" id="UP000247602">
    <property type="component" value="Unassembled WGS sequence"/>
</dbReference>
<accession>A0A323VSP7</accession>
<dbReference type="RefSeq" id="WP_110551601.1">
    <property type="nucleotide sequence ID" value="NZ_JACIBU010000001.1"/>
</dbReference>
<sequence length="80" mass="8867">MAAAPFRPPWFGNVGVQVLAGIAVVYNLYQLVTKVIDEQYGEAFLSFAWTVVFGYVLLESLRARKAQQTAVDDEPAENTD</sequence>
<comment type="caution">
    <text evidence="3">The sequence shown here is derived from an EMBL/GenBank/DDBJ whole genome shotgun (WGS) entry which is preliminary data.</text>
</comment>
<feature type="transmembrane region" description="Helical" evidence="1">
    <location>
        <begin position="41"/>
        <end position="58"/>
    </location>
</feature>
<reference evidence="3 4" key="1">
    <citation type="submission" date="2018-06" db="EMBL/GenBank/DDBJ databases">
        <title>Draft genome sequence of Modestobacter versicolor CP153-2.</title>
        <authorList>
            <person name="Gundlapally S.R."/>
        </authorList>
    </citation>
    <scope>NUCLEOTIDE SEQUENCE [LARGE SCALE GENOMIC DNA]</scope>
    <source>
        <strain evidence="3 4">CP153-2</strain>
    </source>
</reference>
<dbReference type="Proteomes" id="UP000580718">
    <property type="component" value="Unassembled WGS sequence"/>
</dbReference>
<evidence type="ECO:0000313" key="3">
    <source>
        <dbReference type="EMBL" id="PZA22058.1"/>
    </source>
</evidence>
<dbReference type="EMBL" id="JACIBU010000001">
    <property type="protein sequence ID" value="MBB3674322.1"/>
    <property type="molecule type" value="Genomic_DNA"/>
</dbReference>
<dbReference type="AlphaFoldDB" id="A0A323VSP7"/>
<dbReference type="OrthoDB" id="5195510at2"/>
<keyword evidence="4" id="KW-1185">Reference proteome</keyword>
<dbReference type="EMBL" id="QKNV01000050">
    <property type="protein sequence ID" value="PZA22058.1"/>
    <property type="molecule type" value="Genomic_DNA"/>
</dbReference>
<feature type="transmembrane region" description="Helical" evidence="1">
    <location>
        <begin position="10"/>
        <end position="29"/>
    </location>
</feature>
<proteinExistence type="predicted"/>
<organism evidence="3 4">
    <name type="scientific">Modestobacter versicolor</name>
    <dbReference type="NCBI Taxonomy" id="429133"/>
    <lineage>
        <taxon>Bacteria</taxon>
        <taxon>Bacillati</taxon>
        <taxon>Actinomycetota</taxon>
        <taxon>Actinomycetes</taxon>
        <taxon>Geodermatophilales</taxon>
        <taxon>Geodermatophilaceae</taxon>
        <taxon>Modestobacter</taxon>
    </lineage>
</organism>
<evidence type="ECO:0000313" key="2">
    <source>
        <dbReference type="EMBL" id="MBB3674322.1"/>
    </source>
</evidence>
<evidence type="ECO:0000313" key="4">
    <source>
        <dbReference type="Proteomes" id="UP000247602"/>
    </source>
</evidence>
<keyword evidence="1" id="KW-0472">Membrane</keyword>
<keyword evidence="1" id="KW-0812">Transmembrane</keyword>
<evidence type="ECO:0000313" key="5">
    <source>
        <dbReference type="Proteomes" id="UP000580718"/>
    </source>
</evidence>